<evidence type="ECO:0000313" key="3">
    <source>
        <dbReference type="EMBL" id="MBB5287461.1"/>
    </source>
</evidence>
<reference evidence="3 4" key="1">
    <citation type="submission" date="2020-08" db="EMBL/GenBank/DDBJ databases">
        <title>Genomic Encyclopedia of Type Strains, Phase IV (KMG-IV): sequencing the most valuable type-strain genomes for metagenomic binning, comparative biology and taxonomic classification.</title>
        <authorList>
            <person name="Goeker M."/>
        </authorList>
    </citation>
    <scope>NUCLEOTIDE SEQUENCE [LARGE SCALE GENOMIC DNA]</scope>
    <source>
        <strain evidence="3 4">DSM 105074</strain>
    </source>
</reference>
<protein>
    <submittedName>
        <fullName evidence="3">Putative DNA-binding transcriptional regulator YafY</fullName>
    </submittedName>
</protein>
<feature type="domain" description="WCX" evidence="2">
    <location>
        <begin position="252"/>
        <end position="329"/>
    </location>
</feature>
<accession>A0A840TU35</accession>
<evidence type="ECO:0000259" key="2">
    <source>
        <dbReference type="Pfam" id="PF25583"/>
    </source>
</evidence>
<feature type="domain" description="WYL" evidence="1">
    <location>
        <begin position="153"/>
        <end position="220"/>
    </location>
</feature>
<dbReference type="PANTHER" id="PTHR34580:SF9">
    <property type="entry name" value="SLL5097 PROTEIN"/>
    <property type="match status" value="1"/>
</dbReference>
<keyword evidence="3" id="KW-0238">DNA-binding</keyword>
<name>A0A840TU35_9BACT</name>
<dbReference type="PANTHER" id="PTHR34580">
    <property type="match status" value="1"/>
</dbReference>
<evidence type="ECO:0000313" key="4">
    <source>
        <dbReference type="Proteomes" id="UP000557307"/>
    </source>
</evidence>
<organism evidence="3 4">
    <name type="scientific">Rhabdobacter roseus</name>
    <dbReference type="NCBI Taxonomy" id="1655419"/>
    <lineage>
        <taxon>Bacteria</taxon>
        <taxon>Pseudomonadati</taxon>
        <taxon>Bacteroidota</taxon>
        <taxon>Cytophagia</taxon>
        <taxon>Cytophagales</taxon>
        <taxon>Cytophagaceae</taxon>
        <taxon>Rhabdobacter</taxon>
    </lineage>
</organism>
<dbReference type="AlphaFoldDB" id="A0A840TU35"/>
<dbReference type="EMBL" id="JACHGF010000018">
    <property type="protein sequence ID" value="MBB5287461.1"/>
    <property type="molecule type" value="Genomic_DNA"/>
</dbReference>
<dbReference type="InterPro" id="IPR051534">
    <property type="entry name" value="CBASS_pafABC_assoc_protein"/>
</dbReference>
<dbReference type="Pfam" id="PF13280">
    <property type="entry name" value="WYL"/>
    <property type="match status" value="1"/>
</dbReference>
<dbReference type="GO" id="GO:0003677">
    <property type="term" value="F:DNA binding"/>
    <property type="evidence" value="ECO:0007669"/>
    <property type="project" value="UniProtKB-KW"/>
</dbReference>
<keyword evidence="4" id="KW-1185">Reference proteome</keyword>
<dbReference type="InterPro" id="IPR026881">
    <property type="entry name" value="WYL_dom"/>
</dbReference>
<sequence>MRTPSITSLPYSMPISLNKLGRLKVIHQRLSSSRRYSWQQLAYECQLALALERLPSRRTILDDVRYLREVGAPIPESQSHYFYERSFPLFDVLNPQEALLLHETLGLLRQIKGISAFAELEQLAMPRKDYPTGEQATACIVHFEENAHYEGREHLGPLRRCIASKTPLTITYQDFTNQRFQFRFHPYLLKEYNNRWYLFGLDEASGELYNLALDRIRSFEPQQAGTYRPNSRWDFDALFSTIVGVTRPALREPERIVLRVYGERANYVLTKPIHAHQQLLDETDDYVDLEYWLIPNPELTACILELGPDAEVLLPLSLRAELAALARQLVERYEGPSPLCE</sequence>
<dbReference type="Pfam" id="PF25583">
    <property type="entry name" value="WCX"/>
    <property type="match status" value="1"/>
</dbReference>
<dbReference type="InterPro" id="IPR057727">
    <property type="entry name" value="WCX_dom"/>
</dbReference>
<dbReference type="PROSITE" id="PS52050">
    <property type="entry name" value="WYL"/>
    <property type="match status" value="1"/>
</dbReference>
<dbReference type="Proteomes" id="UP000557307">
    <property type="component" value="Unassembled WGS sequence"/>
</dbReference>
<gene>
    <name evidence="3" type="ORF">HNQ92_005624</name>
</gene>
<evidence type="ECO:0000259" key="1">
    <source>
        <dbReference type="Pfam" id="PF13280"/>
    </source>
</evidence>
<comment type="caution">
    <text evidence="3">The sequence shown here is derived from an EMBL/GenBank/DDBJ whole genome shotgun (WGS) entry which is preliminary data.</text>
</comment>
<proteinExistence type="predicted"/>